<evidence type="ECO:0000256" key="1">
    <source>
        <dbReference type="ARBA" id="ARBA00022679"/>
    </source>
</evidence>
<feature type="domain" description="N-acetyltransferase" evidence="3">
    <location>
        <begin position="3"/>
        <end position="147"/>
    </location>
</feature>
<sequence>MTPAIRLALMADAPAIAQCLLALGHDRYTVLAEDVAQRLAQLQTEGAAVLVVELPEQGVVGVCHIAGVRNLSTTGYAEIMELAVREDCQGQGVGTALIHAAKDWAQCRGFARLRLRSGVHRVQAHAFYERLGFRCSRASYAFEQTLV</sequence>
<evidence type="ECO:0000259" key="3">
    <source>
        <dbReference type="PROSITE" id="PS51186"/>
    </source>
</evidence>
<evidence type="ECO:0000313" key="5">
    <source>
        <dbReference type="Proteomes" id="UP000621859"/>
    </source>
</evidence>
<dbReference type="Proteomes" id="UP000621859">
    <property type="component" value="Unassembled WGS sequence"/>
</dbReference>
<dbReference type="Gene3D" id="3.40.630.30">
    <property type="match status" value="1"/>
</dbReference>
<accession>A0ABQ2PKX5</accession>
<name>A0ABQ2PKX5_9NEIS</name>
<dbReference type="PANTHER" id="PTHR43877">
    <property type="entry name" value="AMINOALKYLPHOSPHONATE N-ACETYLTRANSFERASE-RELATED-RELATED"/>
    <property type="match status" value="1"/>
</dbReference>
<gene>
    <name evidence="4" type="ORF">GCM10010971_16850</name>
</gene>
<keyword evidence="5" id="KW-1185">Reference proteome</keyword>
<evidence type="ECO:0000313" key="4">
    <source>
        <dbReference type="EMBL" id="GGP25866.1"/>
    </source>
</evidence>
<comment type="caution">
    <text evidence="4">The sequence shown here is derived from an EMBL/GenBank/DDBJ whole genome shotgun (WGS) entry which is preliminary data.</text>
</comment>
<dbReference type="CDD" id="cd04301">
    <property type="entry name" value="NAT_SF"/>
    <property type="match status" value="1"/>
</dbReference>
<dbReference type="PROSITE" id="PS51186">
    <property type="entry name" value="GNAT"/>
    <property type="match status" value="1"/>
</dbReference>
<dbReference type="EMBL" id="BMLY01000002">
    <property type="protein sequence ID" value="GGP25866.1"/>
    <property type="molecule type" value="Genomic_DNA"/>
</dbReference>
<dbReference type="InterPro" id="IPR050832">
    <property type="entry name" value="Bact_Acetyltransf"/>
</dbReference>
<dbReference type="Pfam" id="PF00583">
    <property type="entry name" value="Acetyltransf_1"/>
    <property type="match status" value="1"/>
</dbReference>
<protein>
    <submittedName>
        <fullName evidence="4">N-acetyltransferase</fullName>
    </submittedName>
</protein>
<reference evidence="5" key="1">
    <citation type="journal article" date="2019" name="Int. J. Syst. Evol. Microbiol.">
        <title>The Global Catalogue of Microorganisms (GCM) 10K type strain sequencing project: providing services to taxonomists for standard genome sequencing and annotation.</title>
        <authorList>
            <consortium name="The Broad Institute Genomics Platform"/>
            <consortium name="The Broad Institute Genome Sequencing Center for Infectious Disease"/>
            <person name="Wu L."/>
            <person name="Ma J."/>
        </authorList>
    </citation>
    <scope>NUCLEOTIDE SEQUENCE [LARGE SCALE GENOMIC DNA]</scope>
    <source>
        <strain evidence="5">CGMCC 1.8860</strain>
    </source>
</reference>
<keyword evidence="2" id="KW-0012">Acyltransferase</keyword>
<organism evidence="4 5">
    <name type="scientific">Silvimonas amylolytica</name>
    <dbReference type="NCBI Taxonomy" id="449663"/>
    <lineage>
        <taxon>Bacteria</taxon>
        <taxon>Pseudomonadati</taxon>
        <taxon>Pseudomonadota</taxon>
        <taxon>Betaproteobacteria</taxon>
        <taxon>Neisseriales</taxon>
        <taxon>Chitinibacteraceae</taxon>
        <taxon>Silvimonas</taxon>
    </lineage>
</organism>
<evidence type="ECO:0000256" key="2">
    <source>
        <dbReference type="ARBA" id="ARBA00023315"/>
    </source>
</evidence>
<dbReference type="SUPFAM" id="SSF55729">
    <property type="entry name" value="Acyl-CoA N-acyltransferases (Nat)"/>
    <property type="match status" value="1"/>
</dbReference>
<dbReference type="InterPro" id="IPR016181">
    <property type="entry name" value="Acyl_CoA_acyltransferase"/>
</dbReference>
<proteinExistence type="predicted"/>
<dbReference type="InterPro" id="IPR000182">
    <property type="entry name" value="GNAT_dom"/>
</dbReference>
<dbReference type="RefSeq" id="WP_188691760.1">
    <property type="nucleotide sequence ID" value="NZ_BMLY01000002.1"/>
</dbReference>
<keyword evidence="1" id="KW-0808">Transferase</keyword>